<dbReference type="Proteomes" id="UP000176863">
    <property type="component" value="Unassembled WGS sequence"/>
</dbReference>
<dbReference type="EMBL" id="MFKT01000009">
    <property type="protein sequence ID" value="OGG53743.1"/>
    <property type="molecule type" value="Genomic_DNA"/>
</dbReference>
<organism evidence="1 2">
    <name type="scientific">Candidatus Kaiserbacteria bacterium RIFCSPHIGHO2_01_FULL_53_29</name>
    <dbReference type="NCBI Taxonomy" id="1798480"/>
    <lineage>
        <taxon>Bacteria</taxon>
        <taxon>Candidatus Kaiseribacteriota</taxon>
    </lineage>
</organism>
<sequence length="365" mass="39737">MKKRHRSFALLIGTGLFVAGFVAVAAASAPRVSFIRTATSTPASALNTRVSAPPLDIAAYNKKLLELGAVATSSPWYAAFLDDTVASTTSPRPRWPVKTVYPNAGAILPFNRVVAYYGNFYSKGMGALGQYPTDVMLQKLASASAQWAAADPSTPVIPAIHYIVVTAQEAPQADGMYRLRMPDSQIDKALELAAQIHGLVFLDFQVGLSTLQKELPQYEKYLAMQNVHLGIDPEFSMKTGAKPGTVIGSFDAADINYAANYLAGLVRANDLTPKILVVHRFTQDMVTHYKQITPLPEVQIVMDMDGWGSQAKKIGTYTNVVAAEPVQFTGFKIFYKNDTLPPSEGIFAPAQVLKLTPQPIYIQYQ</sequence>
<gene>
    <name evidence="1" type="ORF">A2851_02555</name>
</gene>
<protein>
    <recommendedName>
        <fullName evidence="3">Lipoprotein</fullName>
    </recommendedName>
</protein>
<evidence type="ECO:0000313" key="1">
    <source>
        <dbReference type="EMBL" id="OGG53743.1"/>
    </source>
</evidence>
<dbReference type="AlphaFoldDB" id="A0A1F6CX54"/>
<evidence type="ECO:0008006" key="3">
    <source>
        <dbReference type="Google" id="ProtNLM"/>
    </source>
</evidence>
<reference evidence="1 2" key="1">
    <citation type="journal article" date="2016" name="Nat. Commun.">
        <title>Thousands of microbial genomes shed light on interconnected biogeochemical processes in an aquifer system.</title>
        <authorList>
            <person name="Anantharaman K."/>
            <person name="Brown C.T."/>
            <person name="Hug L.A."/>
            <person name="Sharon I."/>
            <person name="Castelle C.J."/>
            <person name="Probst A.J."/>
            <person name="Thomas B.C."/>
            <person name="Singh A."/>
            <person name="Wilkins M.J."/>
            <person name="Karaoz U."/>
            <person name="Brodie E.L."/>
            <person name="Williams K.H."/>
            <person name="Hubbard S.S."/>
            <person name="Banfield J.F."/>
        </authorList>
    </citation>
    <scope>NUCLEOTIDE SEQUENCE [LARGE SCALE GENOMIC DNA]</scope>
</reference>
<dbReference type="STRING" id="1798480.A2851_02555"/>
<proteinExistence type="predicted"/>
<accession>A0A1F6CX54</accession>
<evidence type="ECO:0000313" key="2">
    <source>
        <dbReference type="Proteomes" id="UP000176863"/>
    </source>
</evidence>
<comment type="caution">
    <text evidence="1">The sequence shown here is derived from an EMBL/GenBank/DDBJ whole genome shotgun (WGS) entry which is preliminary data.</text>
</comment>
<name>A0A1F6CX54_9BACT</name>